<feature type="compositionally biased region" description="Low complexity" evidence="14">
    <location>
        <begin position="1013"/>
        <end position="1027"/>
    </location>
</feature>
<feature type="repeat" description="FG-GAP" evidence="12">
    <location>
        <begin position="32"/>
        <end position="94"/>
    </location>
</feature>
<dbReference type="GO" id="GO:0007229">
    <property type="term" value="P:integrin-mediated signaling pathway"/>
    <property type="evidence" value="ECO:0007669"/>
    <property type="project" value="UniProtKB-KW"/>
</dbReference>
<keyword evidence="6 13" id="KW-0130">Cell adhesion</keyword>
<gene>
    <name evidence="16" type="ORF">ACJMK2_024059</name>
</gene>
<evidence type="ECO:0000256" key="6">
    <source>
        <dbReference type="ARBA" id="ARBA00022889"/>
    </source>
</evidence>
<dbReference type="PROSITE" id="PS00242">
    <property type="entry name" value="INTEGRIN_ALPHA"/>
    <property type="match status" value="1"/>
</dbReference>
<evidence type="ECO:0000256" key="5">
    <source>
        <dbReference type="ARBA" id="ARBA00022737"/>
    </source>
</evidence>
<keyword evidence="8 13" id="KW-0401">Integrin</keyword>
<keyword evidence="9 13" id="KW-0472">Membrane</keyword>
<name>A0ABD3T672_SINWO</name>
<dbReference type="Gene3D" id="2.130.10.130">
    <property type="entry name" value="Integrin alpha, N-terminal"/>
    <property type="match status" value="1"/>
</dbReference>
<feature type="domain" description="Integrin alpha second immunoglobulin-like" evidence="15">
    <location>
        <begin position="619"/>
        <end position="686"/>
    </location>
</feature>
<feature type="compositionally biased region" description="Acidic residues" evidence="14">
    <location>
        <begin position="1028"/>
        <end position="1039"/>
    </location>
</feature>
<accession>A0ABD3T672</accession>
<dbReference type="InterPro" id="IPR032695">
    <property type="entry name" value="Integrin_dom_sf"/>
</dbReference>
<dbReference type="Proteomes" id="UP001634394">
    <property type="component" value="Unassembled WGS sequence"/>
</dbReference>
<dbReference type="SUPFAM" id="SSF69179">
    <property type="entry name" value="Integrin domains"/>
    <property type="match status" value="3"/>
</dbReference>
<dbReference type="Pfam" id="PF20805">
    <property type="entry name" value="Integrin_A_Ig_2"/>
    <property type="match status" value="1"/>
</dbReference>
<evidence type="ECO:0000256" key="14">
    <source>
        <dbReference type="SAM" id="MobiDB-lite"/>
    </source>
</evidence>
<organism evidence="16 17">
    <name type="scientific">Sinanodonta woodiana</name>
    <name type="common">Chinese pond mussel</name>
    <name type="synonym">Anodonta woodiana</name>
    <dbReference type="NCBI Taxonomy" id="1069815"/>
    <lineage>
        <taxon>Eukaryota</taxon>
        <taxon>Metazoa</taxon>
        <taxon>Spiralia</taxon>
        <taxon>Lophotrochozoa</taxon>
        <taxon>Mollusca</taxon>
        <taxon>Bivalvia</taxon>
        <taxon>Autobranchia</taxon>
        <taxon>Heteroconchia</taxon>
        <taxon>Palaeoheterodonta</taxon>
        <taxon>Unionida</taxon>
        <taxon>Unionoidea</taxon>
        <taxon>Unionidae</taxon>
        <taxon>Unioninae</taxon>
        <taxon>Sinanodonta</taxon>
    </lineage>
</organism>
<evidence type="ECO:0000256" key="7">
    <source>
        <dbReference type="ARBA" id="ARBA00022989"/>
    </source>
</evidence>
<dbReference type="AlphaFoldDB" id="A0ABD3T672"/>
<feature type="repeat" description="FG-GAP" evidence="12">
    <location>
        <begin position="301"/>
        <end position="361"/>
    </location>
</feature>
<dbReference type="PANTHER" id="PTHR23220:SF122">
    <property type="entry name" value="INTEGRIN ALPHA-PS1"/>
    <property type="match status" value="1"/>
</dbReference>
<evidence type="ECO:0000256" key="4">
    <source>
        <dbReference type="ARBA" id="ARBA00022729"/>
    </source>
</evidence>
<dbReference type="GO" id="GO:0007155">
    <property type="term" value="P:cell adhesion"/>
    <property type="evidence" value="ECO:0007669"/>
    <property type="project" value="UniProtKB-KW"/>
</dbReference>
<evidence type="ECO:0000256" key="1">
    <source>
        <dbReference type="ARBA" id="ARBA00004479"/>
    </source>
</evidence>
<keyword evidence="10 13" id="KW-0675">Receptor</keyword>
<evidence type="ECO:0000256" key="11">
    <source>
        <dbReference type="ARBA" id="ARBA00023180"/>
    </source>
</evidence>
<keyword evidence="17" id="KW-1185">Reference proteome</keyword>
<dbReference type="Pfam" id="PF01839">
    <property type="entry name" value="FG-GAP"/>
    <property type="match status" value="2"/>
</dbReference>
<dbReference type="InterPro" id="IPR013519">
    <property type="entry name" value="Int_alpha_beta-p"/>
</dbReference>
<evidence type="ECO:0000313" key="16">
    <source>
        <dbReference type="EMBL" id="KAL3832412.1"/>
    </source>
</evidence>
<evidence type="ECO:0000256" key="12">
    <source>
        <dbReference type="PROSITE-ProRule" id="PRU00803"/>
    </source>
</evidence>
<keyword evidence="5" id="KW-0677">Repeat</keyword>
<evidence type="ECO:0000259" key="15">
    <source>
        <dbReference type="Pfam" id="PF20805"/>
    </source>
</evidence>
<evidence type="ECO:0000256" key="13">
    <source>
        <dbReference type="RuleBase" id="RU003762"/>
    </source>
</evidence>
<dbReference type="Gene3D" id="2.60.40.1510">
    <property type="entry name" value="ntegrin, alpha v. Chain A, domain 3"/>
    <property type="match status" value="1"/>
</dbReference>
<dbReference type="SUPFAM" id="SSF69318">
    <property type="entry name" value="Integrin alpha N-terminal domain"/>
    <property type="match status" value="1"/>
</dbReference>
<feature type="region of interest" description="Disordered" evidence="14">
    <location>
        <begin position="1000"/>
        <end position="1048"/>
    </location>
</feature>
<dbReference type="Gene3D" id="2.60.40.1530">
    <property type="entry name" value="ntegrin, alpha v. Chain A, domain 4"/>
    <property type="match status" value="1"/>
</dbReference>
<keyword evidence="11" id="KW-0325">Glycoprotein</keyword>
<dbReference type="InterPro" id="IPR000413">
    <property type="entry name" value="Integrin_alpha"/>
</dbReference>
<reference evidence="16 17" key="1">
    <citation type="submission" date="2024-11" db="EMBL/GenBank/DDBJ databases">
        <title>Chromosome-level genome assembly of the freshwater bivalve Anodonta woodiana.</title>
        <authorList>
            <person name="Chen X."/>
        </authorList>
    </citation>
    <scope>NUCLEOTIDE SEQUENCE [LARGE SCALE GENOMIC DNA]</scope>
    <source>
        <strain evidence="16">MN2024</strain>
        <tissue evidence="16">Gills</tissue>
    </source>
</reference>
<evidence type="ECO:0000256" key="3">
    <source>
        <dbReference type="ARBA" id="ARBA00022692"/>
    </source>
</evidence>
<dbReference type="Gene3D" id="1.20.5.930">
    <property type="entry name" value="Bicelle-embedded integrin alpha(iib) transmembrane segment"/>
    <property type="match status" value="1"/>
</dbReference>
<sequence>MADERLKMIYVYIFAYLLIDLRIIVMGFNVDTHNYELFYGPRGSYFGFSVAFLRNDNGHWLLAGAPRSHDQYQPEVDTPGALYKCPIGVINGTYCLQVMVDNTGNVRNQGNVQVGMYTDGRTQVFLHDKSNQWLGVSLDVSPRDQEILVCAHRWKDAKFVSELNATYSHGICYKLHSGLHERANIISPLVNARQLYHEDKGYPIWAFSSVGQSAQFSKRGDFKVLGAPGINNWHGGFVVQPSGQEQRFIVQPETNMEDNWLLGYSVAVGCLLRSNEEYVVVGAPRANMFGAVLVFKKDGFQTIASLFGDQFGGYFGAAICIVDVNDDHLDDIIVGSPFFSDTAAEQGRVDVFLNRGLFSFEKQTNWLGGDGLAFSRLGHAISSILDINGDGFNDLAVGAPTENENRGAIYIYNGCIHGVWPRFSQKLKAADIDVGLRSFGSSFSRPRKIENTDQIEFASGAYLSDSAVIVRTKSVMSIHAYVYHIPGTISRTNPHIDVFVCFTIHIQNVASWPHKIEVEYAMEIDENPTFPKRSAFMTGGIVTHRTLWASPYQSTCDNPLIVNNKYTDIWRDVVLRLTYRLRSNNKLCRSCPMLQQFDGYRPNNPLHTLSKKIQYDKDCGRDNLCSPNLVLSINQVHSNWTKETMTGQLMALEIKLKNKGENAYDIVLEIQEPNTATFVRMLKKEINNRDAKDRIQNPGCTEEAILDDQKKKLFKCLLRKPYPLPTYGEATFTLLTDPGDILYDDYMAVSIRARNSNGHKVFDSTNVPLLVNRDLNLRIEGISKPEQIFFDYNRGFTGQVSNIDHIYSMTNMGPNVLHEASVSVCLPKGAIFYSAFCRNQTAQVGHLNNDGIYESECITTHVNDTRNEGFGDSSRIGFSVNCNSSYEYEYMCHIGTLRVSDTCYVMLKFDIKDIMTNFKAKALRPLELVSQIAVTAPMANKRRAYEVKSIAFPLRRNGSHLLHWIIATAALCACVILALITLLLYKIGFFDRPSKPTLQRLESVPGSSRSSNISPTEISIGETTETSGIEEMDTDEEFSEAMSTARTSEITLSEETRSDSLFYLTPIT</sequence>
<protein>
    <recommendedName>
        <fullName evidence="15">Integrin alpha second immunoglobulin-like domain-containing protein</fullName>
    </recommendedName>
</protein>
<feature type="repeat" description="FG-GAP" evidence="12">
    <location>
        <begin position="363"/>
        <end position="421"/>
    </location>
</feature>
<proteinExistence type="inferred from homology"/>
<dbReference type="Gene3D" id="2.60.40.1460">
    <property type="entry name" value="Integrin domains. Chain A, domain 2"/>
    <property type="match status" value="1"/>
</dbReference>
<evidence type="ECO:0000256" key="2">
    <source>
        <dbReference type="ARBA" id="ARBA00008054"/>
    </source>
</evidence>
<evidence type="ECO:0000256" key="9">
    <source>
        <dbReference type="ARBA" id="ARBA00023136"/>
    </source>
</evidence>
<dbReference type="PANTHER" id="PTHR23220">
    <property type="entry name" value="INTEGRIN ALPHA"/>
    <property type="match status" value="1"/>
</dbReference>
<feature type="transmembrane region" description="Helical" evidence="13">
    <location>
        <begin position="961"/>
        <end position="985"/>
    </location>
</feature>
<evidence type="ECO:0000256" key="8">
    <source>
        <dbReference type="ARBA" id="ARBA00023037"/>
    </source>
</evidence>
<comment type="caution">
    <text evidence="16">The sequence shown here is derived from an EMBL/GenBank/DDBJ whole genome shotgun (WGS) entry which is preliminary data.</text>
</comment>
<evidence type="ECO:0000313" key="17">
    <source>
        <dbReference type="Proteomes" id="UP001634394"/>
    </source>
</evidence>
<dbReference type="InterPro" id="IPR018184">
    <property type="entry name" value="Integrin_alpha_C_CS"/>
</dbReference>
<dbReference type="PROSITE" id="PS51470">
    <property type="entry name" value="FG_GAP"/>
    <property type="match status" value="3"/>
</dbReference>
<dbReference type="InterPro" id="IPR013517">
    <property type="entry name" value="FG-GAP"/>
</dbReference>
<evidence type="ECO:0000256" key="10">
    <source>
        <dbReference type="ARBA" id="ARBA00023170"/>
    </source>
</evidence>
<dbReference type="InterPro" id="IPR028994">
    <property type="entry name" value="Integrin_alpha_N"/>
</dbReference>
<dbReference type="SMART" id="SM00191">
    <property type="entry name" value="Int_alpha"/>
    <property type="match status" value="4"/>
</dbReference>
<keyword evidence="7 13" id="KW-1133">Transmembrane helix</keyword>
<dbReference type="InterPro" id="IPR048285">
    <property type="entry name" value="Integrin_alpha_Ig-like_2"/>
</dbReference>
<feature type="transmembrane region" description="Helical" evidence="13">
    <location>
        <begin position="9"/>
        <end position="28"/>
    </location>
</feature>
<keyword evidence="4" id="KW-0732">Signal</keyword>
<dbReference type="GO" id="GO:0016020">
    <property type="term" value="C:membrane"/>
    <property type="evidence" value="ECO:0007669"/>
    <property type="project" value="UniProtKB-SubCell"/>
</dbReference>
<keyword evidence="3 13" id="KW-0812">Transmembrane</keyword>
<comment type="caution">
    <text evidence="13">Lacks conserved residue(s) required for the propagation of feature annotation.</text>
</comment>
<comment type="subcellular location">
    <subcellularLocation>
        <location evidence="1 13">Membrane</location>
        <topology evidence="1 13">Single-pass type I membrane protein</topology>
    </subcellularLocation>
</comment>
<comment type="similarity">
    <text evidence="2 13">Belongs to the integrin alpha chain family.</text>
</comment>
<dbReference type="PRINTS" id="PR01185">
    <property type="entry name" value="INTEGRINA"/>
</dbReference>
<dbReference type="EMBL" id="JBJQND010000019">
    <property type="protein sequence ID" value="KAL3832412.1"/>
    <property type="molecule type" value="Genomic_DNA"/>
</dbReference>